<dbReference type="Proteomes" id="UP001497497">
    <property type="component" value="Unassembled WGS sequence"/>
</dbReference>
<proteinExistence type="predicted"/>
<dbReference type="Gene3D" id="2.30.42.10">
    <property type="match status" value="1"/>
</dbReference>
<feature type="region of interest" description="Disordered" evidence="1">
    <location>
        <begin position="371"/>
        <end position="395"/>
    </location>
</feature>
<dbReference type="EMBL" id="CAXITT010000381">
    <property type="protein sequence ID" value="CAL1540441.1"/>
    <property type="molecule type" value="Genomic_DNA"/>
</dbReference>
<dbReference type="InterPro" id="IPR001478">
    <property type="entry name" value="PDZ"/>
</dbReference>
<feature type="compositionally biased region" description="Basic and acidic residues" evidence="1">
    <location>
        <begin position="159"/>
        <end position="168"/>
    </location>
</feature>
<dbReference type="InterPro" id="IPR041489">
    <property type="entry name" value="PDZ_6"/>
</dbReference>
<keyword evidence="5" id="KW-1185">Reference proteome</keyword>
<feature type="region of interest" description="Disordered" evidence="1">
    <location>
        <begin position="442"/>
        <end position="489"/>
    </location>
</feature>
<feature type="region of interest" description="Disordered" evidence="1">
    <location>
        <begin position="159"/>
        <end position="181"/>
    </location>
</feature>
<dbReference type="InterPro" id="IPR001849">
    <property type="entry name" value="PH_domain"/>
</dbReference>
<evidence type="ECO:0000313" key="4">
    <source>
        <dbReference type="EMBL" id="CAL1540441.1"/>
    </source>
</evidence>
<feature type="region of interest" description="Disordered" evidence="1">
    <location>
        <begin position="235"/>
        <end position="273"/>
    </location>
</feature>
<dbReference type="InterPro" id="IPR036034">
    <property type="entry name" value="PDZ_sf"/>
</dbReference>
<evidence type="ECO:0000256" key="1">
    <source>
        <dbReference type="SAM" id="MobiDB-lite"/>
    </source>
</evidence>
<dbReference type="PANTHER" id="PTHR47644">
    <property type="entry name" value="AGAP008221-PA"/>
    <property type="match status" value="1"/>
</dbReference>
<evidence type="ECO:0000259" key="3">
    <source>
        <dbReference type="PROSITE" id="PS50106"/>
    </source>
</evidence>
<dbReference type="PANTHER" id="PTHR47644:SF1">
    <property type="entry name" value="PDZ DOMAIN-CONTAINING PROTEIN"/>
    <property type="match status" value="1"/>
</dbReference>
<sequence length="942" mass="104732">MQAEMSRQVMASTEADMAKPKLDDVTGHNVELRGVVESLRKSRHKRKERTPTTVVSEAFAFLQNPCMSIESEDESDEGDECQNDLHQASHVDKPGKWGNDGEAKTNSTNGPGVSFKDQEVFLAGFQSKDSGFASLERHGYEGSKNPINGYFVEDGDHVSNNDCERENSLTHPRNSDSCWEDVGASDQNQLMHGSCSEAGDAEYDDVDVAGMPLRRKDSEYGRKSAPPLTVTVEADNMTNSGGSHSKLNTDTEYLNGHHEATPHGNGNSDGSGDHDYANINAVYGGKKVNISEDVRKSCQVLMDTNNIERTVLTVDFTKSEKMKTQQDSGVYNTGGLNSGDEKFCSSGLLDSYYNIDIANDGLIAARPGLTSVSSDDEEENNEDMAAETSGVSNMSEQDYDTISLGTGHCPREVDVGLSPSMIESQDVHGDDELSDSFQGQKIEATDDGIEVSRKAPTDPSGERAGNVVRRHKLEKNPSAEAASDDSSDEDIGVYAESFRRSNWIRVSQEGKIELQMPYAQLSEVSISTSPSASVSTPGLSTADSVDYGDVFSPKADEVFVDPLSQTVKAKLFHKRSDSLSTTVSESEFKRHYVSRRKCLIQRADSQQEYHRLSARVYDQDKQVIIERIAGCDDLGLHLLNSHPAFITSVDPDSPADRAGVVQGQILVTVNEHNVLTMDHTDIVKLIQESEGNVKLGVANSDFQPVRDLQAPVMSGYISKLGNSSFMKIWKKRYFILRQDNCLYYYKNDQENDPLGALPLCGYTISRHTDTSKDFCFKAEKYGARTYYFMTDNRDQLTEWVGALTEAAARSKKRKESFLSVSSHNVSLPALDIRRPECTGFLGKLSPSHRHWRRRYCVLKDACVYYYKDTNSLNALGVAHLHGYKVDVESHPRRKHSFSLQPPDKKMRVFCFSADNETDKKRWVESLIHSIQRWVRVDKEAEC</sequence>
<comment type="caution">
    <text evidence="4">The sequence shown here is derived from an EMBL/GenBank/DDBJ whole genome shotgun (WGS) entry which is preliminary data.</text>
</comment>
<organism evidence="4 5">
    <name type="scientific">Lymnaea stagnalis</name>
    <name type="common">Great pond snail</name>
    <name type="synonym">Helix stagnalis</name>
    <dbReference type="NCBI Taxonomy" id="6523"/>
    <lineage>
        <taxon>Eukaryota</taxon>
        <taxon>Metazoa</taxon>
        <taxon>Spiralia</taxon>
        <taxon>Lophotrochozoa</taxon>
        <taxon>Mollusca</taxon>
        <taxon>Gastropoda</taxon>
        <taxon>Heterobranchia</taxon>
        <taxon>Euthyneura</taxon>
        <taxon>Panpulmonata</taxon>
        <taxon>Hygrophila</taxon>
        <taxon>Lymnaeoidea</taxon>
        <taxon>Lymnaeidae</taxon>
        <taxon>Lymnaea</taxon>
    </lineage>
</organism>
<dbReference type="SUPFAM" id="SSF50729">
    <property type="entry name" value="PH domain-like"/>
    <property type="match status" value="2"/>
</dbReference>
<protein>
    <submittedName>
        <fullName evidence="4">Uncharacterized protein</fullName>
    </submittedName>
</protein>
<feature type="region of interest" description="Disordered" evidence="1">
    <location>
        <begin position="87"/>
        <end position="113"/>
    </location>
</feature>
<feature type="domain" description="PDZ" evidence="3">
    <location>
        <begin position="622"/>
        <end position="701"/>
    </location>
</feature>
<gene>
    <name evidence="4" type="ORF">GSLYS_00014090001</name>
</gene>
<name>A0AAV2I307_LYMST</name>
<feature type="compositionally biased region" description="Polar residues" evidence="1">
    <location>
        <begin position="236"/>
        <end position="252"/>
    </location>
</feature>
<accession>A0AAV2I307</accession>
<feature type="region of interest" description="Disordered" evidence="1">
    <location>
        <begin position="1"/>
        <end position="26"/>
    </location>
</feature>
<evidence type="ECO:0000313" key="5">
    <source>
        <dbReference type="Proteomes" id="UP001497497"/>
    </source>
</evidence>
<feature type="compositionally biased region" description="Acidic residues" evidence="1">
    <location>
        <begin position="374"/>
        <end position="385"/>
    </location>
</feature>
<feature type="compositionally biased region" description="Basic and acidic residues" evidence="1">
    <location>
        <begin position="16"/>
        <end position="26"/>
    </location>
</feature>
<dbReference type="Pfam" id="PF17820">
    <property type="entry name" value="PDZ_6"/>
    <property type="match status" value="1"/>
</dbReference>
<dbReference type="AlphaFoldDB" id="A0AAV2I307"/>
<dbReference type="Pfam" id="PF00169">
    <property type="entry name" value="PH"/>
    <property type="match status" value="2"/>
</dbReference>
<feature type="domain" description="PH" evidence="2">
    <location>
        <begin position="710"/>
        <end position="808"/>
    </location>
</feature>
<feature type="compositionally biased region" description="Basic and acidic residues" evidence="1">
    <location>
        <begin position="87"/>
        <end position="103"/>
    </location>
</feature>
<feature type="domain" description="PH" evidence="2">
    <location>
        <begin position="834"/>
        <end position="931"/>
    </location>
</feature>
<dbReference type="SMART" id="SM00233">
    <property type="entry name" value="PH"/>
    <property type="match status" value="2"/>
</dbReference>
<reference evidence="4 5" key="1">
    <citation type="submission" date="2024-04" db="EMBL/GenBank/DDBJ databases">
        <authorList>
            <consortium name="Genoscope - CEA"/>
            <person name="William W."/>
        </authorList>
    </citation>
    <scope>NUCLEOTIDE SEQUENCE [LARGE SCALE GENOMIC DNA]</scope>
</reference>
<dbReference type="InterPro" id="IPR011993">
    <property type="entry name" value="PH-like_dom_sf"/>
</dbReference>
<dbReference type="PROSITE" id="PS50106">
    <property type="entry name" value="PDZ"/>
    <property type="match status" value="1"/>
</dbReference>
<evidence type="ECO:0000259" key="2">
    <source>
        <dbReference type="PROSITE" id="PS50003"/>
    </source>
</evidence>
<dbReference type="SUPFAM" id="SSF50156">
    <property type="entry name" value="PDZ domain-like"/>
    <property type="match status" value="1"/>
</dbReference>
<dbReference type="Gene3D" id="2.30.29.30">
    <property type="entry name" value="Pleckstrin-homology domain (PH domain)/Phosphotyrosine-binding domain (PTB)"/>
    <property type="match status" value="2"/>
</dbReference>
<dbReference type="SMART" id="SM00228">
    <property type="entry name" value="PDZ"/>
    <property type="match status" value="1"/>
</dbReference>
<dbReference type="PROSITE" id="PS50003">
    <property type="entry name" value="PH_DOMAIN"/>
    <property type="match status" value="2"/>
</dbReference>